<evidence type="ECO:0000256" key="2">
    <source>
        <dbReference type="ARBA" id="ARBA00006966"/>
    </source>
</evidence>
<evidence type="ECO:0000313" key="8">
    <source>
        <dbReference type="EMBL" id="GGA45548.1"/>
    </source>
</evidence>
<comment type="subunit">
    <text evidence="3">Homotetramer.</text>
</comment>
<dbReference type="RefSeq" id="WP_127072887.1">
    <property type="nucleotide sequence ID" value="NZ_BMKB01000002.1"/>
</dbReference>
<evidence type="ECO:0000256" key="3">
    <source>
        <dbReference type="ARBA" id="ARBA00011881"/>
    </source>
</evidence>
<sequence length="339" mass="35711">MTQPVVDFRSDTVTRPSAAMRQAMAEAKVGDDVYGEDPTVAALEARVAELMGKTAGIYVPSGTQSNLLALMSHCERGDEFIAGQDGHAYKYEAGGAAVLGSIQPQPLENLPDGSIALEKIEAAIKSDDAHFARTKLLALENTIGGKVLPQDYVLEATALARRHGLATHLDGARIFNAAVASGKSAQKLAEPFDSVSVCLSKGLGAPVGSVLTGDADLIGKAKRLRKMVGGGMRQAGIIAAGALYAIEHNIDRLADDHARAKRLAEGLARYDGLAVTTPQTNIFFVNADAAIGSAFSDWLAANGILVSGRYGEQRWVTHLDISDADVDRALAVAAAFFRR</sequence>
<dbReference type="EMBL" id="BMKB01000002">
    <property type="protein sequence ID" value="GGA45548.1"/>
    <property type="molecule type" value="Genomic_DNA"/>
</dbReference>
<dbReference type="Proteomes" id="UP000596977">
    <property type="component" value="Unassembled WGS sequence"/>
</dbReference>
<dbReference type="OrthoDB" id="9774495at2"/>
<dbReference type="InterPro" id="IPR015422">
    <property type="entry name" value="PyrdxlP-dep_Trfase_small"/>
</dbReference>
<keyword evidence="9" id="KW-1185">Reference proteome</keyword>
<dbReference type="InterPro" id="IPR023603">
    <property type="entry name" value="Low_specificity_L-TA-like"/>
</dbReference>
<dbReference type="FunFam" id="3.40.640.10:FF:000030">
    <property type="entry name" value="Low-specificity L-threonine aldolase"/>
    <property type="match status" value="1"/>
</dbReference>
<dbReference type="NCBIfam" id="NF007825">
    <property type="entry name" value="PRK10534.1"/>
    <property type="match status" value="1"/>
</dbReference>
<dbReference type="Gene3D" id="3.90.1150.10">
    <property type="entry name" value="Aspartate Aminotransferase, domain 1"/>
    <property type="match status" value="1"/>
</dbReference>
<dbReference type="GO" id="GO:0006545">
    <property type="term" value="P:glycine biosynthetic process"/>
    <property type="evidence" value="ECO:0007669"/>
    <property type="project" value="TreeGrafter"/>
</dbReference>
<feature type="modified residue" description="N6-(pyridoxal phosphate)lysine" evidence="6">
    <location>
        <position position="201"/>
    </location>
</feature>
<evidence type="ECO:0000256" key="6">
    <source>
        <dbReference type="PIRSR" id="PIRSR017617-1"/>
    </source>
</evidence>
<reference evidence="8 9" key="1">
    <citation type="journal article" date="2014" name="Int. J. Syst. Evol. Microbiol.">
        <title>Complete genome sequence of Corynebacterium casei LMG S-19264T (=DSM 44701T), isolated from a smear-ripened cheese.</title>
        <authorList>
            <consortium name="US DOE Joint Genome Institute (JGI-PGF)"/>
            <person name="Walter F."/>
            <person name="Albersmeier A."/>
            <person name="Kalinowski J."/>
            <person name="Ruckert C."/>
        </authorList>
    </citation>
    <scope>NUCLEOTIDE SEQUENCE [LARGE SCALE GENOMIC DNA]</scope>
    <source>
        <strain evidence="8 9">CGMCC 1.15896</strain>
    </source>
</reference>
<protein>
    <submittedName>
        <fullName evidence="8">Threonine aldolase</fullName>
    </submittedName>
</protein>
<dbReference type="Gene3D" id="3.40.640.10">
    <property type="entry name" value="Type I PLP-dependent aspartate aminotransferase-like (Major domain)"/>
    <property type="match status" value="1"/>
</dbReference>
<dbReference type="Pfam" id="PF01212">
    <property type="entry name" value="Beta_elim_lyase"/>
    <property type="match status" value="1"/>
</dbReference>
<dbReference type="NCBIfam" id="NF041359">
    <property type="entry name" value="GntG_guanitoxin"/>
    <property type="match status" value="1"/>
</dbReference>
<evidence type="ECO:0000256" key="4">
    <source>
        <dbReference type="ARBA" id="ARBA00022898"/>
    </source>
</evidence>
<dbReference type="InterPro" id="IPR015421">
    <property type="entry name" value="PyrdxlP-dep_Trfase_major"/>
</dbReference>
<keyword evidence="4" id="KW-0663">Pyridoxal phosphate</keyword>
<evidence type="ECO:0000259" key="7">
    <source>
        <dbReference type="Pfam" id="PF01212"/>
    </source>
</evidence>
<accession>A0A916VW92</accession>
<name>A0A916VW92_9HYPH</name>
<dbReference type="GO" id="GO:0008732">
    <property type="term" value="F:L-allo-threonine aldolase activity"/>
    <property type="evidence" value="ECO:0007669"/>
    <property type="project" value="TreeGrafter"/>
</dbReference>
<evidence type="ECO:0000256" key="1">
    <source>
        <dbReference type="ARBA" id="ARBA00001933"/>
    </source>
</evidence>
<dbReference type="AlphaFoldDB" id="A0A916VW92"/>
<gene>
    <name evidence="8" type="ORF">GCM10011499_14090</name>
</gene>
<dbReference type="InterPro" id="IPR015424">
    <property type="entry name" value="PyrdxlP-dep_Trfase"/>
</dbReference>
<proteinExistence type="inferred from homology"/>
<dbReference type="SUPFAM" id="SSF53383">
    <property type="entry name" value="PLP-dependent transferases"/>
    <property type="match status" value="1"/>
</dbReference>
<keyword evidence="5" id="KW-0456">Lyase</keyword>
<dbReference type="PIRSF" id="PIRSF017617">
    <property type="entry name" value="Thr_aldolase"/>
    <property type="match status" value="1"/>
</dbReference>
<evidence type="ECO:0000256" key="5">
    <source>
        <dbReference type="ARBA" id="ARBA00023239"/>
    </source>
</evidence>
<dbReference type="GO" id="GO:0005829">
    <property type="term" value="C:cytosol"/>
    <property type="evidence" value="ECO:0007669"/>
    <property type="project" value="TreeGrafter"/>
</dbReference>
<comment type="caution">
    <text evidence="8">The sequence shown here is derived from an EMBL/GenBank/DDBJ whole genome shotgun (WGS) entry which is preliminary data.</text>
</comment>
<comment type="similarity">
    <text evidence="2">Belongs to the threonine aldolase family.</text>
</comment>
<evidence type="ECO:0000313" key="9">
    <source>
        <dbReference type="Proteomes" id="UP000596977"/>
    </source>
</evidence>
<dbReference type="PANTHER" id="PTHR48097:SF9">
    <property type="entry name" value="L-THREONINE ALDOLASE"/>
    <property type="match status" value="1"/>
</dbReference>
<dbReference type="PANTHER" id="PTHR48097">
    <property type="entry name" value="L-THREONINE ALDOLASE-RELATED"/>
    <property type="match status" value="1"/>
</dbReference>
<dbReference type="InterPro" id="IPR001597">
    <property type="entry name" value="ArAA_b-elim_lyase/Thr_aldolase"/>
</dbReference>
<organism evidence="8 9">
    <name type="scientific">Pelagibacterium lentulum</name>
    <dbReference type="NCBI Taxonomy" id="2029865"/>
    <lineage>
        <taxon>Bacteria</taxon>
        <taxon>Pseudomonadati</taxon>
        <taxon>Pseudomonadota</taxon>
        <taxon>Alphaproteobacteria</taxon>
        <taxon>Hyphomicrobiales</taxon>
        <taxon>Devosiaceae</taxon>
        <taxon>Pelagibacterium</taxon>
    </lineage>
</organism>
<comment type="cofactor">
    <cofactor evidence="1">
        <name>pyridoxal 5'-phosphate</name>
        <dbReference type="ChEBI" id="CHEBI:597326"/>
    </cofactor>
</comment>
<dbReference type="GO" id="GO:0006567">
    <property type="term" value="P:L-threonine catabolic process"/>
    <property type="evidence" value="ECO:0007669"/>
    <property type="project" value="TreeGrafter"/>
</dbReference>
<dbReference type="CDD" id="cd06502">
    <property type="entry name" value="TA_like"/>
    <property type="match status" value="1"/>
</dbReference>
<feature type="domain" description="Aromatic amino acid beta-eliminating lyase/threonine aldolase" evidence="7">
    <location>
        <begin position="7"/>
        <end position="289"/>
    </location>
</feature>